<sequence length="135" mass="14187">LPGGVPPARAADGRLPVALPGLPQPTRRHQAAGCLAPAALPAGASETICGYDGGKKISSLVKFPVAGLDLDRRVYNLYGVCNHYGRADCGHYTAACLNAPTNAVALFSMTTKCRKLSRTMSSAQPRTFCSNRQQS</sequence>
<protein>
    <submittedName>
        <fullName evidence="3">UCH domain-containing protein</fullName>
    </submittedName>
</protein>
<proteinExistence type="predicted"/>
<feature type="domain" description="Peptidase C19 ubiquitin carboxyl-terminal hydrolase" evidence="1">
    <location>
        <begin position="56"/>
        <end position="102"/>
    </location>
</feature>
<dbReference type="InterPro" id="IPR001394">
    <property type="entry name" value="Peptidase_C19_UCH"/>
</dbReference>
<dbReference type="PROSITE" id="PS00973">
    <property type="entry name" value="USP_2"/>
    <property type="match status" value="1"/>
</dbReference>
<dbReference type="Proteomes" id="UP000095280">
    <property type="component" value="Unplaced"/>
</dbReference>
<evidence type="ECO:0000313" key="3">
    <source>
        <dbReference type="WBParaSite" id="maker-unitig_39677-snap-gene-0.3-mRNA-1"/>
    </source>
</evidence>
<keyword evidence="2" id="KW-1185">Reference proteome</keyword>
<dbReference type="InterPro" id="IPR038765">
    <property type="entry name" value="Papain-like_cys_pep_sf"/>
</dbReference>
<dbReference type="Gene3D" id="3.90.70.10">
    <property type="entry name" value="Cysteine proteinases"/>
    <property type="match status" value="1"/>
</dbReference>
<dbReference type="WBParaSite" id="maker-unitig_39677-snap-gene-0.3-mRNA-1">
    <property type="protein sequence ID" value="maker-unitig_39677-snap-gene-0.3-mRNA-1"/>
    <property type="gene ID" value="maker-unitig_39677-snap-gene-0.3"/>
</dbReference>
<dbReference type="AlphaFoldDB" id="A0A1I8FLA9"/>
<dbReference type="GO" id="GO:0016579">
    <property type="term" value="P:protein deubiquitination"/>
    <property type="evidence" value="ECO:0007669"/>
    <property type="project" value="InterPro"/>
</dbReference>
<dbReference type="SUPFAM" id="SSF54001">
    <property type="entry name" value="Cysteine proteinases"/>
    <property type="match status" value="1"/>
</dbReference>
<dbReference type="InterPro" id="IPR018200">
    <property type="entry name" value="USP_CS"/>
</dbReference>
<dbReference type="GO" id="GO:0004843">
    <property type="term" value="F:cysteine-type deubiquitinase activity"/>
    <property type="evidence" value="ECO:0007669"/>
    <property type="project" value="InterPro"/>
</dbReference>
<evidence type="ECO:0000259" key="1">
    <source>
        <dbReference type="Pfam" id="PF00443"/>
    </source>
</evidence>
<name>A0A1I8FLA9_9PLAT</name>
<evidence type="ECO:0000313" key="2">
    <source>
        <dbReference type="Proteomes" id="UP000095280"/>
    </source>
</evidence>
<accession>A0A1I8FLA9</accession>
<dbReference type="Pfam" id="PF00443">
    <property type="entry name" value="UCH"/>
    <property type="match status" value="1"/>
</dbReference>
<reference evidence="3" key="1">
    <citation type="submission" date="2016-11" db="UniProtKB">
        <authorList>
            <consortium name="WormBaseParasite"/>
        </authorList>
    </citation>
    <scope>IDENTIFICATION</scope>
</reference>
<organism evidence="2 3">
    <name type="scientific">Macrostomum lignano</name>
    <dbReference type="NCBI Taxonomy" id="282301"/>
    <lineage>
        <taxon>Eukaryota</taxon>
        <taxon>Metazoa</taxon>
        <taxon>Spiralia</taxon>
        <taxon>Lophotrochozoa</taxon>
        <taxon>Platyhelminthes</taxon>
        <taxon>Rhabditophora</taxon>
        <taxon>Macrostomorpha</taxon>
        <taxon>Macrostomida</taxon>
        <taxon>Macrostomidae</taxon>
        <taxon>Macrostomum</taxon>
    </lineage>
</organism>